<dbReference type="GO" id="GO:0032259">
    <property type="term" value="P:methylation"/>
    <property type="evidence" value="ECO:0007669"/>
    <property type="project" value="UniProtKB-KW"/>
</dbReference>
<organism evidence="16 17">
    <name type="scientific">Petrolisthes cinctipes</name>
    <name type="common">Flat porcelain crab</name>
    <dbReference type="NCBI Taxonomy" id="88211"/>
    <lineage>
        <taxon>Eukaryota</taxon>
        <taxon>Metazoa</taxon>
        <taxon>Ecdysozoa</taxon>
        <taxon>Arthropoda</taxon>
        <taxon>Crustacea</taxon>
        <taxon>Multicrustacea</taxon>
        <taxon>Malacostraca</taxon>
        <taxon>Eumalacostraca</taxon>
        <taxon>Eucarida</taxon>
        <taxon>Decapoda</taxon>
        <taxon>Pleocyemata</taxon>
        <taxon>Anomura</taxon>
        <taxon>Galatheoidea</taxon>
        <taxon>Porcellanidae</taxon>
        <taxon>Petrolisthes</taxon>
    </lineage>
</organism>
<feature type="region of interest" description="Disordered" evidence="13">
    <location>
        <begin position="454"/>
        <end position="476"/>
    </location>
</feature>
<feature type="domain" description="C2H2-type" evidence="14">
    <location>
        <begin position="522"/>
        <end position="549"/>
    </location>
</feature>
<dbReference type="GO" id="GO:0008757">
    <property type="term" value="F:S-adenosylmethionine-dependent methyltransferase activity"/>
    <property type="evidence" value="ECO:0007669"/>
    <property type="project" value="UniProtKB-ARBA"/>
</dbReference>
<dbReference type="EMBL" id="JAWQEG010000994">
    <property type="protein sequence ID" value="KAK3883399.1"/>
    <property type="molecule type" value="Genomic_DNA"/>
</dbReference>
<dbReference type="PROSITE" id="PS50157">
    <property type="entry name" value="ZINC_FINGER_C2H2_2"/>
    <property type="match status" value="2"/>
</dbReference>
<evidence type="ECO:0000256" key="9">
    <source>
        <dbReference type="ARBA" id="ARBA00023015"/>
    </source>
</evidence>
<keyword evidence="11" id="KW-0539">Nucleus</keyword>
<dbReference type="InterPro" id="IPR044417">
    <property type="entry name" value="PRDM7_9_PR-SET"/>
</dbReference>
<evidence type="ECO:0000256" key="13">
    <source>
        <dbReference type="SAM" id="MobiDB-lite"/>
    </source>
</evidence>
<dbReference type="InterPro" id="IPR036236">
    <property type="entry name" value="Znf_C2H2_sf"/>
</dbReference>
<keyword evidence="3" id="KW-0808">Transferase</keyword>
<accession>A0AAE1G113</accession>
<dbReference type="SMART" id="SM00317">
    <property type="entry name" value="SET"/>
    <property type="match status" value="1"/>
</dbReference>
<dbReference type="GO" id="GO:0010468">
    <property type="term" value="P:regulation of gene expression"/>
    <property type="evidence" value="ECO:0007669"/>
    <property type="project" value="TreeGrafter"/>
</dbReference>
<dbReference type="FunFam" id="3.30.160.60:FF:000446">
    <property type="entry name" value="Zinc finger protein"/>
    <property type="match status" value="1"/>
</dbReference>
<dbReference type="Pfam" id="PF21549">
    <property type="entry name" value="PRDM2_PR"/>
    <property type="match status" value="1"/>
</dbReference>
<dbReference type="GO" id="GO:0008270">
    <property type="term" value="F:zinc ion binding"/>
    <property type="evidence" value="ECO:0007669"/>
    <property type="project" value="UniProtKB-KW"/>
</dbReference>
<evidence type="ECO:0000256" key="8">
    <source>
        <dbReference type="ARBA" id="ARBA00022833"/>
    </source>
</evidence>
<evidence type="ECO:0000256" key="4">
    <source>
        <dbReference type="ARBA" id="ARBA00022691"/>
    </source>
</evidence>
<keyword evidence="4" id="KW-0949">S-adenosyl-L-methionine</keyword>
<dbReference type="PANTHER" id="PTHR16515">
    <property type="entry name" value="PR DOMAIN ZINC FINGER PROTEIN"/>
    <property type="match status" value="1"/>
</dbReference>
<dbReference type="GO" id="GO:0005634">
    <property type="term" value="C:nucleus"/>
    <property type="evidence" value="ECO:0007669"/>
    <property type="project" value="UniProtKB-SubCell"/>
</dbReference>
<feature type="domain" description="C2H2-type" evidence="14">
    <location>
        <begin position="550"/>
        <end position="573"/>
    </location>
</feature>
<keyword evidence="7 12" id="KW-0863">Zinc-finger</keyword>
<dbReference type="InterPro" id="IPR013087">
    <property type="entry name" value="Znf_C2H2_type"/>
</dbReference>
<evidence type="ECO:0000256" key="10">
    <source>
        <dbReference type="ARBA" id="ARBA00023163"/>
    </source>
</evidence>
<feature type="compositionally biased region" description="Basic residues" evidence="13">
    <location>
        <begin position="20"/>
        <end position="30"/>
    </location>
</feature>
<dbReference type="SMART" id="SM00355">
    <property type="entry name" value="ZnF_C2H2"/>
    <property type="match status" value="2"/>
</dbReference>
<protein>
    <recommendedName>
        <fullName evidence="18">Histone-lysine N-methyltransferase PRDM9-like</fullName>
    </recommendedName>
</protein>
<gene>
    <name evidence="16" type="ORF">Pcinc_012300</name>
</gene>
<keyword evidence="6" id="KW-0677">Repeat</keyword>
<evidence type="ECO:0000256" key="5">
    <source>
        <dbReference type="ARBA" id="ARBA00022723"/>
    </source>
</evidence>
<comment type="caution">
    <text evidence="16">The sequence shown here is derived from an EMBL/GenBank/DDBJ whole genome shotgun (WGS) entry which is preliminary data.</text>
</comment>
<evidence type="ECO:0000256" key="12">
    <source>
        <dbReference type="PROSITE-ProRule" id="PRU00042"/>
    </source>
</evidence>
<evidence type="ECO:0000256" key="6">
    <source>
        <dbReference type="ARBA" id="ARBA00022737"/>
    </source>
</evidence>
<dbReference type="Gene3D" id="2.170.270.10">
    <property type="entry name" value="SET domain"/>
    <property type="match status" value="1"/>
</dbReference>
<dbReference type="GO" id="GO:0008170">
    <property type="term" value="F:N-methyltransferase activity"/>
    <property type="evidence" value="ECO:0007669"/>
    <property type="project" value="UniProtKB-ARBA"/>
</dbReference>
<dbReference type="Proteomes" id="UP001286313">
    <property type="component" value="Unassembled WGS sequence"/>
</dbReference>
<name>A0AAE1G113_PETCI</name>
<evidence type="ECO:0000313" key="17">
    <source>
        <dbReference type="Proteomes" id="UP001286313"/>
    </source>
</evidence>
<keyword evidence="2" id="KW-0489">Methyltransferase</keyword>
<feature type="compositionally biased region" description="Basic and acidic residues" evidence="13">
    <location>
        <begin position="85"/>
        <end position="148"/>
    </location>
</feature>
<evidence type="ECO:0000313" key="16">
    <source>
        <dbReference type="EMBL" id="KAK3883399.1"/>
    </source>
</evidence>
<feature type="domain" description="SET" evidence="15">
    <location>
        <begin position="322"/>
        <end position="436"/>
    </location>
</feature>
<evidence type="ECO:0000256" key="7">
    <source>
        <dbReference type="ARBA" id="ARBA00022771"/>
    </source>
</evidence>
<keyword evidence="9" id="KW-0805">Transcription regulation</keyword>
<evidence type="ECO:0008006" key="18">
    <source>
        <dbReference type="Google" id="ProtNLM"/>
    </source>
</evidence>
<dbReference type="PANTHER" id="PTHR16515:SF66">
    <property type="entry name" value="C2H2-TYPE DOMAIN-CONTAINING PROTEIN"/>
    <property type="match status" value="1"/>
</dbReference>
<dbReference type="Gene3D" id="3.30.160.60">
    <property type="entry name" value="Classic Zinc Finger"/>
    <property type="match status" value="2"/>
</dbReference>
<dbReference type="CDD" id="cd19193">
    <property type="entry name" value="PR-SET_PRDM7_9"/>
    <property type="match status" value="1"/>
</dbReference>
<evidence type="ECO:0000259" key="14">
    <source>
        <dbReference type="PROSITE" id="PS50157"/>
    </source>
</evidence>
<evidence type="ECO:0000256" key="11">
    <source>
        <dbReference type="ARBA" id="ARBA00023242"/>
    </source>
</evidence>
<evidence type="ECO:0000256" key="2">
    <source>
        <dbReference type="ARBA" id="ARBA00022603"/>
    </source>
</evidence>
<dbReference type="PROSITE" id="PS50280">
    <property type="entry name" value="SET"/>
    <property type="match status" value="1"/>
</dbReference>
<keyword evidence="17" id="KW-1185">Reference proteome</keyword>
<sequence>MLVHLTGISVKPPEFTNNNNKRKRSHRKHYRNDDSEDDDDDSDDSDWIPDEQESFVPQHKYNKALVPSLTKSQHEQECIIPTGLGKREEGEKERRGKREEGEKEREKEGEEGEKEGRGKREEGEKERRGKREEGRGKREDGENEREGPGPHIEQGLGPHIEQGPGPHIEQGPGPHIEQGPGPHIEQGPGPHIEQGPGPHIEQGPGPHIEQGPGPHIEQGPGPHIEQGPGPHIEQGPRPHRGGIGTTHRGGIGTTLRRNPKRKHCLRNHTNNTFPKDDDYIYCEECCKEWEGECPHHPLTLILDSPVVRDGSVSKRAYYTTPYPLTIGPSKIKSAGLGVWTDADLPKYLLFGPYQGNIISKVPSGKESGYAWKLRGVGSGVYSVDALNTAVSNWMRYVNCPRTHSETNLAAFQYKANIYYKTLTNIKRGTELMVWYGDDYAQELGVSLENFRAKPSTSKQGKMSKQLQPLDQKPQLSSLQLPQSSLQLPQSSLQLPQSSLQLPQSSPSLHQPHRLVHDRVKPHMCPDCGKTFTQSGHMKTHRLIHTGEKPHMCPDCGKRFTHLSSMKTHRLTHR</sequence>
<evidence type="ECO:0000256" key="3">
    <source>
        <dbReference type="ARBA" id="ARBA00022679"/>
    </source>
</evidence>
<dbReference type="AlphaFoldDB" id="A0AAE1G113"/>
<dbReference type="SUPFAM" id="SSF57667">
    <property type="entry name" value="beta-beta-alpha zinc fingers"/>
    <property type="match status" value="1"/>
</dbReference>
<comment type="subcellular location">
    <subcellularLocation>
        <location evidence="1">Nucleus</location>
    </subcellularLocation>
</comment>
<keyword evidence="5" id="KW-0479">Metal-binding</keyword>
<dbReference type="SUPFAM" id="SSF82199">
    <property type="entry name" value="SET domain"/>
    <property type="match status" value="1"/>
</dbReference>
<feature type="compositionally biased region" description="Low complexity" evidence="13">
    <location>
        <begin position="463"/>
        <end position="476"/>
    </location>
</feature>
<dbReference type="Pfam" id="PF00096">
    <property type="entry name" value="zf-C2H2"/>
    <property type="match status" value="2"/>
</dbReference>
<dbReference type="GO" id="GO:0042054">
    <property type="term" value="F:histone methyltransferase activity"/>
    <property type="evidence" value="ECO:0007669"/>
    <property type="project" value="InterPro"/>
</dbReference>
<dbReference type="PROSITE" id="PS00028">
    <property type="entry name" value="ZINC_FINGER_C2H2_1"/>
    <property type="match status" value="2"/>
</dbReference>
<evidence type="ECO:0000256" key="1">
    <source>
        <dbReference type="ARBA" id="ARBA00004123"/>
    </source>
</evidence>
<keyword evidence="10" id="KW-0804">Transcription</keyword>
<feature type="region of interest" description="Disordered" evidence="13">
    <location>
        <begin position="1"/>
        <end position="258"/>
    </location>
</feature>
<evidence type="ECO:0000259" key="15">
    <source>
        <dbReference type="PROSITE" id="PS50280"/>
    </source>
</evidence>
<dbReference type="FunFam" id="3.30.160.60:FF:000512">
    <property type="entry name" value="zinc finger protein 197 isoform X1"/>
    <property type="match status" value="1"/>
</dbReference>
<dbReference type="InterPro" id="IPR046341">
    <property type="entry name" value="SET_dom_sf"/>
</dbReference>
<feature type="compositionally biased region" description="Acidic residues" evidence="13">
    <location>
        <begin position="34"/>
        <end position="53"/>
    </location>
</feature>
<dbReference type="InterPro" id="IPR050331">
    <property type="entry name" value="Zinc_finger"/>
</dbReference>
<reference evidence="16" key="1">
    <citation type="submission" date="2023-10" db="EMBL/GenBank/DDBJ databases">
        <title>Genome assemblies of two species of porcelain crab, Petrolisthes cinctipes and Petrolisthes manimaculis (Anomura: Porcellanidae).</title>
        <authorList>
            <person name="Angst P."/>
        </authorList>
    </citation>
    <scope>NUCLEOTIDE SEQUENCE</scope>
    <source>
        <strain evidence="16">PB745_01</strain>
        <tissue evidence="16">Gill</tissue>
    </source>
</reference>
<dbReference type="InterPro" id="IPR001214">
    <property type="entry name" value="SET_dom"/>
</dbReference>
<proteinExistence type="predicted"/>
<feature type="compositionally biased region" description="Gly residues" evidence="13">
    <location>
        <begin position="241"/>
        <end position="252"/>
    </location>
</feature>
<keyword evidence="8" id="KW-0862">Zinc</keyword>